<dbReference type="Gene3D" id="3.20.20.370">
    <property type="entry name" value="Glycoside hydrolase/deacetylase"/>
    <property type="match status" value="2"/>
</dbReference>
<dbReference type="InterPro" id="IPR011330">
    <property type="entry name" value="Glyco_hydro/deAcase_b/a-brl"/>
</dbReference>
<dbReference type="CDD" id="cd10917">
    <property type="entry name" value="CE4_NodB_like_6s_7s"/>
    <property type="match status" value="1"/>
</dbReference>
<comment type="caution">
    <text evidence="3">The sequence shown here is derived from an EMBL/GenBank/DDBJ whole genome shotgun (WGS) entry which is preliminary data.</text>
</comment>
<dbReference type="EMBL" id="VUMW01000018">
    <property type="protein sequence ID" value="MST80150.1"/>
    <property type="molecule type" value="Genomic_DNA"/>
</dbReference>
<dbReference type="GO" id="GO:0005975">
    <property type="term" value="P:carbohydrate metabolic process"/>
    <property type="evidence" value="ECO:0007669"/>
    <property type="project" value="InterPro"/>
</dbReference>
<dbReference type="PANTHER" id="PTHR10587">
    <property type="entry name" value="GLYCOSYL TRANSFERASE-RELATED"/>
    <property type="match status" value="1"/>
</dbReference>
<sequence length="1044" mass="116426">MKKDKRQRKIKTKTGLGILALVIAIGVIALGYLTYRAVKVVQLSKQVDVQVDGSQKYKTVSSKKLWKQYEKSDPADIITGNPDAKKQETAIVFAGLSESSETNEKILDYLKQAKIQATFAIPAARARENDGFIKELKKSGQKLAGNGLTGTETASLSAASLLGKLNLAQKTLGQESRQQVKQLYLPISNLSFYKMAQATGYEQVIAPKDNDVLDRTSFKTKTAVSTYVSHLTGQRIILVNLAQVKQPVHQEPTIVAAKPALDKQASLNDQKSTKKQELDVDQLTKYLLASLKKQKIPVVPLNQLGKKSLAEYMQDLLQKPAYAPVYRYSLTRKKEIAPVFRDVATAKQYQAIKKALKKDQATGSFFVDSKTPLSLVKQIKQDGYEIEISSQTGLLTKMTAWKYLSDNQERLTKEGISPKAYLLGKNDQVKAVRAAAYEADLIPVKAQAGNSKLESGYYYEFSGEKWDQNSKKKLDAFLQKAKKEKYQTVKISSLLSSQKIKSLPSRQIQTLRKQNNGKKSSYQKMVLTTEPALSLLFTNLGHGAADLDVGRIVKSRGGQATFAATYSELVDQNQEIETLLEEGHELALVYQPSSAFPATFKGTVNYLHNCLAYAKWRYDYQPKLVFLAPKNAKKGVLEAIKAEGMQAIGASQSLIKAKTNDSSDKTIKKNMTGISKIRFTRGGIERINLGYYDQDEGASDGSSTVMGSMVKAILKAKLDAIAYHPNGKKKLAKASEYQLKTVTSLLNSKDKYAFNSKKSDLVLAGKNDLAKLHPYWKQFAYIQRHYLGSNFITSPVKMPGFDYWETNRLDQVGRLTNKKVLFLTFDDWGTDQSINKLLYVLKKHRVKATFFVLTQNVQNNPNLLRSIAEDGHEVASHSDSHTPLAIANKSYTRYHSLSKKQVKSMRKDLARSYAKLNKYVGDVKVDGKKALSLDFRPPTLEVSKNGLETVFNVGFKYAISGDVSTNDYEKKSFASLLNALKNGSPSSADDYQVTNGSVIVMHMLENAKYTAQVLDVMIPIWQKEGYKFATIDQYTKAYSQNWGK</sequence>
<dbReference type="Proteomes" id="UP000452141">
    <property type="component" value="Unassembled WGS sequence"/>
</dbReference>
<evidence type="ECO:0000259" key="2">
    <source>
        <dbReference type="PROSITE" id="PS51677"/>
    </source>
</evidence>
<keyword evidence="1" id="KW-1133">Transmembrane helix</keyword>
<gene>
    <name evidence="3" type="ORF">FYJ61_06755</name>
</gene>
<dbReference type="InterPro" id="IPR050248">
    <property type="entry name" value="Polysacc_deacetylase_ArnD"/>
</dbReference>
<dbReference type="RefSeq" id="WP_154487053.1">
    <property type="nucleotide sequence ID" value="NZ_VUMW01000018.1"/>
</dbReference>
<feature type="domain" description="NodB homology" evidence="2">
    <location>
        <begin position="819"/>
        <end position="1029"/>
    </location>
</feature>
<keyword evidence="1" id="KW-0472">Membrane</keyword>
<accession>A0A844FNI4</accession>
<dbReference type="AlphaFoldDB" id="A0A844FNI4"/>
<dbReference type="PROSITE" id="PS51677">
    <property type="entry name" value="NODB"/>
    <property type="match status" value="1"/>
</dbReference>
<dbReference type="Pfam" id="PF01522">
    <property type="entry name" value="Polysacc_deac_1"/>
    <property type="match status" value="1"/>
</dbReference>
<dbReference type="GO" id="GO:0016810">
    <property type="term" value="F:hydrolase activity, acting on carbon-nitrogen (but not peptide) bonds"/>
    <property type="evidence" value="ECO:0007669"/>
    <property type="project" value="InterPro"/>
</dbReference>
<keyword evidence="1" id="KW-0812">Transmembrane</keyword>
<organism evidence="3 4">
    <name type="scientific">Lactobacillus equicursoris</name>
    <dbReference type="NCBI Taxonomy" id="420645"/>
    <lineage>
        <taxon>Bacteria</taxon>
        <taxon>Bacillati</taxon>
        <taxon>Bacillota</taxon>
        <taxon>Bacilli</taxon>
        <taxon>Lactobacillales</taxon>
        <taxon>Lactobacillaceae</taxon>
        <taxon>Lactobacillus</taxon>
    </lineage>
</organism>
<evidence type="ECO:0000313" key="3">
    <source>
        <dbReference type="EMBL" id="MST80150.1"/>
    </source>
</evidence>
<feature type="transmembrane region" description="Helical" evidence="1">
    <location>
        <begin position="16"/>
        <end position="35"/>
    </location>
</feature>
<protein>
    <submittedName>
        <fullName evidence="3">Polysaccharide deacetylase family protein</fullName>
    </submittedName>
</protein>
<evidence type="ECO:0000256" key="1">
    <source>
        <dbReference type="SAM" id="Phobius"/>
    </source>
</evidence>
<proteinExistence type="predicted"/>
<dbReference type="InterPro" id="IPR002509">
    <property type="entry name" value="NODB_dom"/>
</dbReference>
<name>A0A844FNI4_9LACO</name>
<dbReference type="SUPFAM" id="SSF88713">
    <property type="entry name" value="Glycoside hydrolase/deacetylase"/>
    <property type="match status" value="2"/>
</dbReference>
<evidence type="ECO:0000313" key="4">
    <source>
        <dbReference type="Proteomes" id="UP000452141"/>
    </source>
</evidence>
<reference evidence="3 4" key="1">
    <citation type="submission" date="2019-08" db="EMBL/GenBank/DDBJ databases">
        <title>In-depth cultivation of the pig gut microbiome towards novel bacterial diversity and tailored functional studies.</title>
        <authorList>
            <person name="Wylensek D."/>
            <person name="Hitch T.C.A."/>
            <person name="Clavel T."/>
        </authorList>
    </citation>
    <scope>NUCLEOTIDE SEQUENCE [LARGE SCALE GENOMIC DNA]</scope>
    <source>
        <strain evidence="3 4">WCA-470BD-2E</strain>
    </source>
</reference>